<protein>
    <submittedName>
        <fullName evidence="2">Uncharacterized protein</fullName>
    </submittedName>
</protein>
<dbReference type="AlphaFoldDB" id="A0A4C1X6W0"/>
<reference evidence="2 3" key="1">
    <citation type="journal article" date="2019" name="Commun. Biol.">
        <title>The bagworm genome reveals a unique fibroin gene that provides high tensile strength.</title>
        <authorList>
            <person name="Kono N."/>
            <person name="Nakamura H."/>
            <person name="Ohtoshi R."/>
            <person name="Tomita M."/>
            <person name="Numata K."/>
            <person name="Arakawa K."/>
        </authorList>
    </citation>
    <scope>NUCLEOTIDE SEQUENCE [LARGE SCALE GENOMIC DNA]</scope>
</reference>
<dbReference type="Proteomes" id="UP000299102">
    <property type="component" value="Unassembled WGS sequence"/>
</dbReference>
<evidence type="ECO:0000313" key="3">
    <source>
        <dbReference type="Proteomes" id="UP000299102"/>
    </source>
</evidence>
<name>A0A4C1X6W0_EUMVA</name>
<keyword evidence="3" id="KW-1185">Reference proteome</keyword>
<comment type="caution">
    <text evidence="2">The sequence shown here is derived from an EMBL/GenBank/DDBJ whole genome shotgun (WGS) entry which is preliminary data.</text>
</comment>
<gene>
    <name evidence="2" type="ORF">EVAR_82612_1</name>
</gene>
<sequence>MVKLIEYALPVPPVRPLSSTTPPSPARAAGPCGVPASANKPPAVPPPENASQADARVVASEVDSEPALLERNELL</sequence>
<evidence type="ECO:0000313" key="2">
    <source>
        <dbReference type="EMBL" id="GBP57975.1"/>
    </source>
</evidence>
<organism evidence="2 3">
    <name type="scientific">Eumeta variegata</name>
    <name type="common">Bagworm moth</name>
    <name type="synonym">Eumeta japonica</name>
    <dbReference type="NCBI Taxonomy" id="151549"/>
    <lineage>
        <taxon>Eukaryota</taxon>
        <taxon>Metazoa</taxon>
        <taxon>Ecdysozoa</taxon>
        <taxon>Arthropoda</taxon>
        <taxon>Hexapoda</taxon>
        <taxon>Insecta</taxon>
        <taxon>Pterygota</taxon>
        <taxon>Neoptera</taxon>
        <taxon>Endopterygota</taxon>
        <taxon>Lepidoptera</taxon>
        <taxon>Glossata</taxon>
        <taxon>Ditrysia</taxon>
        <taxon>Tineoidea</taxon>
        <taxon>Psychidae</taxon>
        <taxon>Oiketicinae</taxon>
        <taxon>Eumeta</taxon>
    </lineage>
</organism>
<dbReference type="EMBL" id="BGZK01000724">
    <property type="protein sequence ID" value="GBP57975.1"/>
    <property type="molecule type" value="Genomic_DNA"/>
</dbReference>
<feature type="region of interest" description="Disordered" evidence="1">
    <location>
        <begin position="12"/>
        <end position="75"/>
    </location>
</feature>
<evidence type="ECO:0000256" key="1">
    <source>
        <dbReference type="SAM" id="MobiDB-lite"/>
    </source>
</evidence>
<proteinExistence type="predicted"/>
<accession>A0A4C1X6W0</accession>